<protein>
    <submittedName>
        <fullName evidence="2">2-succinyl-6-hydroxy-2, 4-cyclohexadiene-1-carboxylate synthase MenH</fullName>
    </submittedName>
</protein>
<feature type="domain" description="AB hydrolase-1" evidence="1">
    <location>
        <begin position="22"/>
        <end position="261"/>
    </location>
</feature>
<dbReference type="STRING" id="313595.P700755_002048"/>
<dbReference type="HOGENOM" id="CLU_020336_50_4_10"/>
<dbReference type="eggNOG" id="COG0596">
    <property type="taxonomic scope" value="Bacteria"/>
</dbReference>
<dbReference type="GO" id="GO:0003824">
    <property type="term" value="F:catalytic activity"/>
    <property type="evidence" value="ECO:0007669"/>
    <property type="project" value="InterPro"/>
</dbReference>
<dbReference type="AlphaFoldDB" id="K4IIC5"/>
<organism evidence="2 3">
    <name type="scientific">Psychroflexus torquis (strain ATCC 700755 / CIP 106069 / ACAM 623)</name>
    <dbReference type="NCBI Taxonomy" id="313595"/>
    <lineage>
        <taxon>Bacteria</taxon>
        <taxon>Pseudomonadati</taxon>
        <taxon>Bacteroidota</taxon>
        <taxon>Flavobacteriia</taxon>
        <taxon>Flavobacteriales</taxon>
        <taxon>Flavobacteriaceae</taxon>
        <taxon>Psychroflexus</taxon>
    </lineage>
</organism>
<accession>K4IIC5</accession>
<proteinExistence type="predicted"/>
<dbReference type="InterPro" id="IPR000639">
    <property type="entry name" value="Epox_hydrolase-like"/>
</dbReference>
<reference evidence="2" key="1">
    <citation type="submission" date="2006-03" db="EMBL/GenBank/DDBJ databases">
        <authorList>
            <person name="Bowman J."/>
            <person name="Ferriera S."/>
            <person name="Johnson J."/>
            <person name="Kravitz S."/>
            <person name="Halpern A."/>
            <person name="Remington K."/>
            <person name="Beeson K."/>
            <person name="Tran B."/>
            <person name="Rogers Y.-H."/>
            <person name="Friedman R."/>
            <person name="Venter J.C."/>
        </authorList>
    </citation>
    <scope>NUCLEOTIDE SEQUENCE [LARGE SCALE GENOMIC DNA]</scope>
    <source>
        <strain evidence="2">ATCC 700755</strain>
    </source>
</reference>
<dbReference type="RefSeq" id="WP_015024425.1">
    <property type="nucleotide sequence ID" value="NC_018721.1"/>
</dbReference>
<dbReference type="KEGG" id="ptq:P700755_002048"/>
<dbReference type="PANTHER" id="PTHR43798">
    <property type="entry name" value="MONOACYLGLYCEROL LIPASE"/>
    <property type="match status" value="1"/>
</dbReference>
<gene>
    <name evidence="2" type="ordered locus">P700755_002048</name>
</gene>
<dbReference type="Proteomes" id="UP000008514">
    <property type="component" value="Chromosome"/>
</dbReference>
<dbReference type="Pfam" id="PF00561">
    <property type="entry name" value="Abhydrolase_1"/>
    <property type="match status" value="1"/>
</dbReference>
<dbReference type="ESTHER" id="9flao-q1vxv3">
    <property type="family name" value="6_AlphaBeta_hydrolase"/>
</dbReference>
<evidence type="ECO:0000313" key="2">
    <source>
        <dbReference type="EMBL" id="AFU68841.1"/>
    </source>
</evidence>
<dbReference type="EMBL" id="CP003879">
    <property type="protein sequence ID" value="AFU68841.1"/>
    <property type="molecule type" value="Genomic_DNA"/>
</dbReference>
<name>K4IIC5_PSYTT</name>
<dbReference type="InterPro" id="IPR050266">
    <property type="entry name" value="AB_hydrolase_sf"/>
</dbReference>
<dbReference type="InterPro" id="IPR029058">
    <property type="entry name" value="AB_hydrolase_fold"/>
</dbReference>
<evidence type="ECO:0000313" key="3">
    <source>
        <dbReference type="Proteomes" id="UP000008514"/>
    </source>
</evidence>
<dbReference type="InterPro" id="IPR000073">
    <property type="entry name" value="AB_hydrolase_1"/>
</dbReference>
<dbReference type="PRINTS" id="PR00412">
    <property type="entry name" value="EPOXHYDRLASE"/>
</dbReference>
<dbReference type="SUPFAM" id="SSF53474">
    <property type="entry name" value="alpha/beta-Hydrolases"/>
    <property type="match status" value="1"/>
</dbReference>
<dbReference type="Gene3D" id="3.40.50.1820">
    <property type="entry name" value="alpha/beta hydrolase"/>
    <property type="match status" value="1"/>
</dbReference>
<dbReference type="PRINTS" id="PR00111">
    <property type="entry name" value="ABHYDROLASE"/>
</dbReference>
<evidence type="ECO:0000259" key="1">
    <source>
        <dbReference type="Pfam" id="PF00561"/>
    </source>
</evidence>
<sequence>MTMNFTYKQTPIHYSSTGAGEPLILIHGFLENKNMWATLQGELSKNYRVLAVDLPGHGETEAIGYIHTMEDYAEILLALIQFENLQKVSLIGHSMGGYVALALAESCLGWSGLQTQDTQAGSEKINKILLLNSTPLADSEIRKQERNRAIGMIQKYPQAFVTMAVKHLFLPQDQDRFSSEIDTAILEARHCSQKGIINTLKGLRDRKERVDVLKKMNDKSLIVLGALDGVIDVDATKAVAHATRTKVEVLSGGHMSYIEHPDMLLNTLKKFLSQQ</sequence>
<reference evidence="2" key="2">
    <citation type="submission" date="2012-09" db="EMBL/GenBank/DDBJ databases">
        <title>The complete sequence of Psychroflexus torquis an extreme psychrophile from sea-ice that is stimulated by light.</title>
        <authorList>
            <person name="Feng S."/>
            <person name="Powell S.M."/>
            <person name="Bowman J.P."/>
        </authorList>
    </citation>
    <scope>NUCLEOTIDE SEQUENCE [LARGE SCALE GENOMIC DNA]</scope>
    <source>
        <strain evidence="2">ATCC 700755</strain>
    </source>
</reference>
<keyword evidence="3" id="KW-1185">Reference proteome</keyword>